<gene>
    <name evidence="1" type="ORF">Slati_2133200</name>
</gene>
<comment type="caution">
    <text evidence="1">The sequence shown here is derived from an EMBL/GenBank/DDBJ whole genome shotgun (WGS) entry which is preliminary data.</text>
</comment>
<protein>
    <submittedName>
        <fullName evidence="1">Retrovirus-related Pol polyprotein from transposon TNT 1-94</fullName>
    </submittedName>
</protein>
<accession>A0AAW2WVI0</accession>
<name>A0AAW2WVI0_9LAMI</name>
<proteinExistence type="predicted"/>
<dbReference type="EMBL" id="JACGWN010000007">
    <property type="protein sequence ID" value="KAL0444105.1"/>
    <property type="molecule type" value="Genomic_DNA"/>
</dbReference>
<reference evidence="1" key="2">
    <citation type="journal article" date="2024" name="Plant">
        <title>Genomic evolution and insights into agronomic trait innovations of Sesamum species.</title>
        <authorList>
            <person name="Miao H."/>
            <person name="Wang L."/>
            <person name="Qu L."/>
            <person name="Liu H."/>
            <person name="Sun Y."/>
            <person name="Le M."/>
            <person name="Wang Q."/>
            <person name="Wei S."/>
            <person name="Zheng Y."/>
            <person name="Lin W."/>
            <person name="Duan Y."/>
            <person name="Cao H."/>
            <person name="Xiong S."/>
            <person name="Wang X."/>
            <person name="Wei L."/>
            <person name="Li C."/>
            <person name="Ma Q."/>
            <person name="Ju M."/>
            <person name="Zhao R."/>
            <person name="Li G."/>
            <person name="Mu C."/>
            <person name="Tian Q."/>
            <person name="Mei H."/>
            <person name="Zhang T."/>
            <person name="Gao T."/>
            <person name="Zhang H."/>
        </authorList>
    </citation>
    <scope>NUCLEOTIDE SEQUENCE</scope>
    <source>
        <strain evidence="1">KEN1</strain>
    </source>
</reference>
<sequence length="53" mass="6273">MGAMIEEMESLQKNHTWELVQLPEEKKAIRCKWVYKKKPAVSEKKGKNSRLGW</sequence>
<organism evidence="1">
    <name type="scientific">Sesamum latifolium</name>
    <dbReference type="NCBI Taxonomy" id="2727402"/>
    <lineage>
        <taxon>Eukaryota</taxon>
        <taxon>Viridiplantae</taxon>
        <taxon>Streptophyta</taxon>
        <taxon>Embryophyta</taxon>
        <taxon>Tracheophyta</taxon>
        <taxon>Spermatophyta</taxon>
        <taxon>Magnoliopsida</taxon>
        <taxon>eudicotyledons</taxon>
        <taxon>Gunneridae</taxon>
        <taxon>Pentapetalae</taxon>
        <taxon>asterids</taxon>
        <taxon>lamiids</taxon>
        <taxon>Lamiales</taxon>
        <taxon>Pedaliaceae</taxon>
        <taxon>Sesamum</taxon>
    </lineage>
</organism>
<dbReference type="AlphaFoldDB" id="A0AAW2WVI0"/>
<evidence type="ECO:0000313" key="1">
    <source>
        <dbReference type="EMBL" id="KAL0444105.1"/>
    </source>
</evidence>
<reference evidence="1" key="1">
    <citation type="submission" date="2020-06" db="EMBL/GenBank/DDBJ databases">
        <authorList>
            <person name="Li T."/>
            <person name="Hu X."/>
            <person name="Zhang T."/>
            <person name="Song X."/>
            <person name="Zhang H."/>
            <person name="Dai N."/>
            <person name="Sheng W."/>
            <person name="Hou X."/>
            <person name="Wei L."/>
        </authorList>
    </citation>
    <scope>NUCLEOTIDE SEQUENCE</scope>
    <source>
        <strain evidence="1">KEN1</strain>
        <tissue evidence="1">Leaf</tissue>
    </source>
</reference>